<feature type="transmembrane region" description="Helical" evidence="7">
    <location>
        <begin position="148"/>
        <end position="170"/>
    </location>
</feature>
<dbReference type="PANTHER" id="PTHR23517:SF2">
    <property type="entry name" value="MULTIDRUG RESISTANCE PROTEIN MDTH"/>
    <property type="match status" value="1"/>
</dbReference>
<dbReference type="PROSITE" id="PS50850">
    <property type="entry name" value="MFS"/>
    <property type="match status" value="1"/>
</dbReference>
<proteinExistence type="predicted"/>
<feature type="transmembrane region" description="Helical" evidence="7">
    <location>
        <begin position="384"/>
        <end position="404"/>
    </location>
</feature>
<feature type="transmembrane region" description="Helical" evidence="7">
    <location>
        <begin position="320"/>
        <end position="343"/>
    </location>
</feature>
<keyword evidence="3" id="KW-1003">Cell membrane</keyword>
<evidence type="ECO:0000256" key="7">
    <source>
        <dbReference type="SAM" id="Phobius"/>
    </source>
</evidence>
<evidence type="ECO:0000256" key="1">
    <source>
        <dbReference type="ARBA" id="ARBA00004651"/>
    </source>
</evidence>
<comment type="caution">
    <text evidence="9">The sequence shown here is derived from an EMBL/GenBank/DDBJ whole genome shotgun (WGS) entry which is preliminary data.</text>
</comment>
<feature type="transmembrane region" description="Helical" evidence="7">
    <location>
        <begin position="355"/>
        <end position="378"/>
    </location>
</feature>
<protein>
    <submittedName>
        <fullName evidence="9">MFS transporter</fullName>
    </submittedName>
</protein>
<accession>A0A831TBB5</accession>
<dbReference type="Pfam" id="PF07690">
    <property type="entry name" value="MFS_1"/>
    <property type="match status" value="1"/>
</dbReference>
<dbReference type="GO" id="GO:0022857">
    <property type="term" value="F:transmembrane transporter activity"/>
    <property type="evidence" value="ECO:0007669"/>
    <property type="project" value="InterPro"/>
</dbReference>
<keyword evidence="4 7" id="KW-0812">Transmembrane</keyword>
<evidence type="ECO:0000256" key="2">
    <source>
        <dbReference type="ARBA" id="ARBA00022448"/>
    </source>
</evidence>
<feature type="transmembrane region" description="Helical" evidence="7">
    <location>
        <begin position="294"/>
        <end position="314"/>
    </location>
</feature>
<comment type="subcellular location">
    <subcellularLocation>
        <location evidence="1">Cell membrane</location>
        <topology evidence="1">Multi-pass membrane protein</topology>
    </subcellularLocation>
</comment>
<feature type="domain" description="Major facilitator superfamily (MFS) profile" evidence="8">
    <location>
        <begin position="23"/>
        <end position="409"/>
    </location>
</feature>
<keyword evidence="5 7" id="KW-1133">Transmembrane helix</keyword>
<sequence>MAQWIPARIRQWTLDQILRYPRPLWLLASANLVLFTARGMVLPFLVIFFGQVVGLGEGLVGAGLAVAATCGVAFTLLLAGTIDHFGPRPVLIATVAGLGLAYIASPWGTTPERFLGLMVLFGLFGNLYWPASDALATSFLPPARAGEVFALLRVANATGIGAGGLIGGVLVSGGGLPEYRQLYLLSGGLVFLAAGLILVLVRSSGRAARAKREDAPALLGWREVMRDRWFILSQVILFILVTAFTQIQVSVPPYLRESAGVEERVIGGLFAVNTLIVVVAQVPVARSLSGRRYGLTFALAGVIWGLSYALFALSPWLSELAFLAMIVYTLAELLFMPASGAIIVELAPEGLRGRYLAFSSVVWGLSWGSSSWAAGLVLESSRPILLWPGLIALLLIGAAISLLLDRRPKLQPADAPAEEPVAVGQE</sequence>
<feature type="transmembrane region" description="Helical" evidence="7">
    <location>
        <begin position="182"/>
        <end position="201"/>
    </location>
</feature>
<keyword evidence="6 7" id="KW-0472">Membrane</keyword>
<dbReference type="InterPro" id="IPR050171">
    <property type="entry name" value="MFS_Transporters"/>
</dbReference>
<dbReference type="SUPFAM" id="SSF103473">
    <property type="entry name" value="MFS general substrate transporter"/>
    <property type="match status" value="1"/>
</dbReference>
<organism evidence="9">
    <name type="scientific">Thermorudis peleae</name>
    <dbReference type="NCBI Taxonomy" id="1382356"/>
    <lineage>
        <taxon>Bacteria</taxon>
        <taxon>Pseudomonadati</taxon>
        <taxon>Thermomicrobiota</taxon>
        <taxon>Thermomicrobia</taxon>
        <taxon>Thermomicrobia incertae sedis</taxon>
        <taxon>Thermorudis</taxon>
    </lineage>
</organism>
<evidence type="ECO:0000256" key="6">
    <source>
        <dbReference type="ARBA" id="ARBA00023136"/>
    </source>
</evidence>
<feature type="transmembrane region" description="Helical" evidence="7">
    <location>
        <begin position="265"/>
        <end position="282"/>
    </location>
</feature>
<evidence type="ECO:0000259" key="8">
    <source>
        <dbReference type="PROSITE" id="PS50850"/>
    </source>
</evidence>
<dbReference type="Gene3D" id="1.20.1250.20">
    <property type="entry name" value="MFS general substrate transporter like domains"/>
    <property type="match status" value="1"/>
</dbReference>
<gene>
    <name evidence="9" type="ORF">ENP34_04575</name>
</gene>
<dbReference type="InterPro" id="IPR011701">
    <property type="entry name" value="MFS"/>
</dbReference>
<dbReference type="EMBL" id="DSIY01000105">
    <property type="protein sequence ID" value="HEG90707.1"/>
    <property type="molecule type" value="Genomic_DNA"/>
</dbReference>
<dbReference type="InterPro" id="IPR020846">
    <property type="entry name" value="MFS_dom"/>
</dbReference>
<feature type="transmembrane region" description="Helical" evidence="7">
    <location>
        <begin position="114"/>
        <end position="136"/>
    </location>
</feature>
<dbReference type="GO" id="GO:0005886">
    <property type="term" value="C:plasma membrane"/>
    <property type="evidence" value="ECO:0007669"/>
    <property type="project" value="UniProtKB-SubCell"/>
</dbReference>
<name>A0A831TBB5_9BACT</name>
<feature type="transmembrane region" description="Helical" evidence="7">
    <location>
        <begin position="24"/>
        <end position="53"/>
    </location>
</feature>
<evidence type="ECO:0000256" key="4">
    <source>
        <dbReference type="ARBA" id="ARBA00022692"/>
    </source>
</evidence>
<feature type="transmembrane region" description="Helical" evidence="7">
    <location>
        <begin position="90"/>
        <end position="108"/>
    </location>
</feature>
<keyword evidence="2" id="KW-0813">Transport</keyword>
<evidence type="ECO:0000313" key="9">
    <source>
        <dbReference type="EMBL" id="HEG90707.1"/>
    </source>
</evidence>
<evidence type="ECO:0000256" key="5">
    <source>
        <dbReference type="ARBA" id="ARBA00022989"/>
    </source>
</evidence>
<dbReference type="InterPro" id="IPR036259">
    <property type="entry name" value="MFS_trans_sf"/>
</dbReference>
<evidence type="ECO:0000256" key="3">
    <source>
        <dbReference type="ARBA" id="ARBA00022475"/>
    </source>
</evidence>
<reference evidence="9" key="1">
    <citation type="journal article" date="2020" name="mSystems">
        <title>Genome- and Community-Level Interaction Insights into Carbon Utilization and Element Cycling Functions of Hydrothermarchaeota in Hydrothermal Sediment.</title>
        <authorList>
            <person name="Zhou Z."/>
            <person name="Liu Y."/>
            <person name="Xu W."/>
            <person name="Pan J."/>
            <person name="Luo Z.H."/>
            <person name="Li M."/>
        </authorList>
    </citation>
    <scope>NUCLEOTIDE SEQUENCE [LARGE SCALE GENOMIC DNA]</scope>
    <source>
        <strain evidence="9">SpSt-210</strain>
    </source>
</reference>
<feature type="transmembrane region" description="Helical" evidence="7">
    <location>
        <begin position="229"/>
        <end position="249"/>
    </location>
</feature>
<dbReference type="AlphaFoldDB" id="A0A831TBB5"/>
<feature type="transmembrane region" description="Helical" evidence="7">
    <location>
        <begin position="59"/>
        <end position="78"/>
    </location>
</feature>
<dbReference type="PANTHER" id="PTHR23517">
    <property type="entry name" value="RESISTANCE PROTEIN MDTM, PUTATIVE-RELATED-RELATED"/>
    <property type="match status" value="1"/>
</dbReference>